<dbReference type="PANTHER" id="PTHR30363">
    <property type="entry name" value="HTH-TYPE TRANSCRIPTIONAL REGULATOR SRLR-RELATED"/>
    <property type="match status" value="1"/>
</dbReference>
<keyword evidence="2 5" id="KW-0238">DNA-binding</keyword>
<comment type="caution">
    <text evidence="5">The sequence shown here is derived from an EMBL/GenBank/DDBJ whole genome shotgun (WGS) entry which is preliminary data.</text>
</comment>
<dbReference type="EMBL" id="JANUGQ010000002">
    <property type="protein sequence ID" value="MCS0634865.1"/>
    <property type="molecule type" value="Genomic_DNA"/>
</dbReference>
<dbReference type="SMART" id="SM00420">
    <property type="entry name" value="HTH_DEOR"/>
    <property type="match status" value="1"/>
</dbReference>
<dbReference type="PRINTS" id="PR00037">
    <property type="entry name" value="HTHLACR"/>
</dbReference>
<reference evidence="5" key="1">
    <citation type="submission" date="2022-08" db="EMBL/GenBank/DDBJ databases">
        <authorList>
            <person name="Somphong A."/>
            <person name="Phongsopitanun W."/>
        </authorList>
    </citation>
    <scope>NUCLEOTIDE SEQUENCE</scope>
    <source>
        <strain evidence="5">LP05-1</strain>
    </source>
</reference>
<keyword evidence="1" id="KW-0805">Transcription regulation</keyword>
<dbReference type="Pfam" id="PF08220">
    <property type="entry name" value="HTH_DeoR"/>
    <property type="match status" value="1"/>
</dbReference>
<keyword evidence="3" id="KW-0804">Transcription</keyword>
<protein>
    <submittedName>
        <fullName evidence="5">DeoR/GlpR family DNA-binding transcription regulator</fullName>
    </submittedName>
</protein>
<dbReference type="InterPro" id="IPR014036">
    <property type="entry name" value="DeoR-like_C"/>
</dbReference>
<dbReference type="Proteomes" id="UP001431313">
    <property type="component" value="Unassembled WGS sequence"/>
</dbReference>
<dbReference type="InterPro" id="IPR037171">
    <property type="entry name" value="NagB/RpiA_transferase-like"/>
</dbReference>
<name>A0ABT2CBU6_9ACTN</name>
<dbReference type="PROSITE" id="PS00894">
    <property type="entry name" value="HTH_DEOR_1"/>
    <property type="match status" value="1"/>
</dbReference>
<dbReference type="InterPro" id="IPR036388">
    <property type="entry name" value="WH-like_DNA-bd_sf"/>
</dbReference>
<evidence type="ECO:0000256" key="1">
    <source>
        <dbReference type="ARBA" id="ARBA00023015"/>
    </source>
</evidence>
<dbReference type="InterPro" id="IPR001034">
    <property type="entry name" value="DeoR_HTH"/>
</dbReference>
<dbReference type="InterPro" id="IPR050313">
    <property type="entry name" value="Carb_Metab_HTH_regulators"/>
</dbReference>
<dbReference type="Gene3D" id="1.10.10.10">
    <property type="entry name" value="Winged helix-like DNA-binding domain superfamily/Winged helix DNA-binding domain"/>
    <property type="match status" value="1"/>
</dbReference>
<dbReference type="SUPFAM" id="SSF100950">
    <property type="entry name" value="NagB/RpiA/CoA transferase-like"/>
    <property type="match status" value="1"/>
</dbReference>
<dbReference type="PANTHER" id="PTHR30363:SF44">
    <property type="entry name" value="AGA OPERON TRANSCRIPTIONAL REPRESSOR-RELATED"/>
    <property type="match status" value="1"/>
</dbReference>
<dbReference type="InterPro" id="IPR018356">
    <property type="entry name" value="Tscrpt_reg_HTH_DeoR_CS"/>
</dbReference>
<evidence type="ECO:0000313" key="5">
    <source>
        <dbReference type="EMBL" id="MCS0634865.1"/>
    </source>
</evidence>
<feature type="domain" description="HTH deoR-type" evidence="4">
    <location>
        <begin position="3"/>
        <end position="58"/>
    </location>
</feature>
<organism evidence="5 6">
    <name type="scientific">Streptomyces pyxinae</name>
    <dbReference type="NCBI Taxonomy" id="2970734"/>
    <lineage>
        <taxon>Bacteria</taxon>
        <taxon>Bacillati</taxon>
        <taxon>Actinomycetota</taxon>
        <taxon>Actinomycetes</taxon>
        <taxon>Kitasatosporales</taxon>
        <taxon>Streptomycetaceae</taxon>
        <taxon>Streptomyces</taxon>
    </lineage>
</organism>
<dbReference type="RefSeq" id="WP_258785514.1">
    <property type="nucleotide sequence ID" value="NZ_JANUGQ010000002.1"/>
</dbReference>
<accession>A0ABT2CBU6</accession>
<dbReference type="SMART" id="SM01134">
    <property type="entry name" value="DeoRC"/>
    <property type="match status" value="1"/>
</dbReference>
<evidence type="ECO:0000313" key="6">
    <source>
        <dbReference type="Proteomes" id="UP001431313"/>
    </source>
</evidence>
<dbReference type="InterPro" id="IPR036390">
    <property type="entry name" value="WH_DNA-bd_sf"/>
</dbReference>
<keyword evidence="6" id="KW-1185">Reference proteome</keyword>
<gene>
    <name evidence="5" type="ORF">NX801_04160</name>
</gene>
<evidence type="ECO:0000259" key="4">
    <source>
        <dbReference type="PROSITE" id="PS51000"/>
    </source>
</evidence>
<dbReference type="PROSITE" id="PS51000">
    <property type="entry name" value="HTH_DEOR_2"/>
    <property type="match status" value="1"/>
</dbReference>
<sequence>MLKSDRLNRILDHVSAEGSADVHELAALLDVSRATVRRDLQLLDERGLLQRTHGGAVTAASELPLRHRTGRQQAEKQRIAAAAAALVPEGAVVGLTGGTTVSALARELAGRGGLTVVTNAVNIAADLVVRPDVRLVVVGGEARAQSYELVGPSAERMLDEYHLDMTFLGVDGLTVAHGCSTHDQLEAHTDRAFLRAGSRTVVVADSTKIGKVTFARICPVREIGTLVTDAAADGAELAAVRALGVEVLTV</sequence>
<proteinExistence type="predicted"/>
<dbReference type="GO" id="GO:0003677">
    <property type="term" value="F:DNA binding"/>
    <property type="evidence" value="ECO:0007669"/>
    <property type="project" value="UniProtKB-KW"/>
</dbReference>
<evidence type="ECO:0000256" key="2">
    <source>
        <dbReference type="ARBA" id="ARBA00023125"/>
    </source>
</evidence>
<dbReference type="Gene3D" id="3.40.50.1360">
    <property type="match status" value="1"/>
</dbReference>
<dbReference type="SUPFAM" id="SSF46785">
    <property type="entry name" value="Winged helix' DNA-binding domain"/>
    <property type="match status" value="1"/>
</dbReference>
<evidence type="ECO:0000256" key="3">
    <source>
        <dbReference type="ARBA" id="ARBA00023163"/>
    </source>
</evidence>
<dbReference type="Pfam" id="PF00455">
    <property type="entry name" value="DeoRC"/>
    <property type="match status" value="1"/>
</dbReference>